<name>A0A9W9NU20_9EURO</name>
<dbReference type="PANTHER" id="PTHR38887:SF1">
    <property type="entry name" value="RAS MODIFICATION PROTEIN ERF4"/>
    <property type="match status" value="1"/>
</dbReference>
<comment type="caution">
    <text evidence="2">The sequence shown here is derived from an EMBL/GenBank/DDBJ whole genome shotgun (WGS) entry which is preliminary data.</text>
</comment>
<protein>
    <recommendedName>
        <fullName evidence="4">FAD binding domain protein</fullName>
    </recommendedName>
</protein>
<reference evidence="2" key="2">
    <citation type="journal article" date="2023" name="IMA Fungus">
        <title>Comparative genomic study of the Penicillium genus elucidates a diverse pangenome and 15 lateral gene transfer events.</title>
        <authorList>
            <person name="Petersen C."/>
            <person name="Sorensen T."/>
            <person name="Nielsen M.R."/>
            <person name="Sondergaard T.E."/>
            <person name="Sorensen J.L."/>
            <person name="Fitzpatrick D.A."/>
            <person name="Frisvad J.C."/>
            <person name="Nielsen K.L."/>
        </authorList>
    </citation>
    <scope>NUCLEOTIDE SEQUENCE</scope>
    <source>
        <strain evidence="2">IBT 19713</strain>
    </source>
</reference>
<proteinExistence type="predicted"/>
<dbReference type="GeneID" id="83203986"/>
<evidence type="ECO:0000313" key="3">
    <source>
        <dbReference type="Proteomes" id="UP001150941"/>
    </source>
</evidence>
<accession>A0A9W9NU20</accession>
<reference evidence="2" key="1">
    <citation type="submission" date="2022-11" db="EMBL/GenBank/DDBJ databases">
        <authorList>
            <person name="Petersen C."/>
        </authorList>
    </citation>
    <scope>NUCLEOTIDE SEQUENCE</scope>
    <source>
        <strain evidence="2">IBT 19713</strain>
    </source>
</reference>
<evidence type="ECO:0008006" key="4">
    <source>
        <dbReference type="Google" id="ProtNLM"/>
    </source>
</evidence>
<evidence type="ECO:0000313" key="2">
    <source>
        <dbReference type="EMBL" id="KAJ5226162.1"/>
    </source>
</evidence>
<feature type="compositionally biased region" description="Low complexity" evidence="1">
    <location>
        <begin position="28"/>
        <end position="38"/>
    </location>
</feature>
<dbReference type="AlphaFoldDB" id="A0A9W9NU20"/>
<feature type="region of interest" description="Disordered" evidence="1">
    <location>
        <begin position="460"/>
        <end position="496"/>
    </location>
</feature>
<dbReference type="EMBL" id="JAPQKS010000005">
    <property type="protein sequence ID" value="KAJ5226162.1"/>
    <property type="molecule type" value="Genomic_DNA"/>
</dbReference>
<feature type="region of interest" description="Disordered" evidence="1">
    <location>
        <begin position="363"/>
        <end position="383"/>
    </location>
</feature>
<feature type="compositionally biased region" description="Acidic residues" evidence="1">
    <location>
        <begin position="42"/>
        <end position="52"/>
    </location>
</feature>
<dbReference type="RefSeq" id="XP_058329573.1">
    <property type="nucleotide sequence ID" value="XM_058476683.1"/>
</dbReference>
<feature type="region of interest" description="Disordered" evidence="1">
    <location>
        <begin position="21"/>
        <end position="78"/>
    </location>
</feature>
<dbReference type="InterPro" id="IPR053221">
    <property type="entry name" value="Burnettramic_acid_biosynth"/>
</dbReference>
<gene>
    <name evidence="2" type="ORF">N7468_007387</name>
</gene>
<dbReference type="OrthoDB" id="3433125at2759"/>
<organism evidence="2 3">
    <name type="scientific">Penicillium chermesinum</name>
    <dbReference type="NCBI Taxonomy" id="63820"/>
    <lineage>
        <taxon>Eukaryota</taxon>
        <taxon>Fungi</taxon>
        <taxon>Dikarya</taxon>
        <taxon>Ascomycota</taxon>
        <taxon>Pezizomycotina</taxon>
        <taxon>Eurotiomycetes</taxon>
        <taxon>Eurotiomycetidae</taxon>
        <taxon>Eurotiales</taxon>
        <taxon>Aspergillaceae</taxon>
        <taxon>Penicillium</taxon>
    </lineage>
</organism>
<dbReference type="Proteomes" id="UP001150941">
    <property type="component" value="Unassembled WGS sequence"/>
</dbReference>
<evidence type="ECO:0000256" key="1">
    <source>
        <dbReference type="SAM" id="MobiDB-lite"/>
    </source>
</evidence>
<keyword evidence="3" id="KW-1185">Reference proteome</keyword>
<feature type="compositionally biased region" description="Basic and acidic residues" evidence="1">
    <location>
        <begin position="53"/>
        <end position="77"/>
    </location>
</feature>
<dbReference type="PANTHER" id="PTHR38887">
    <property type="entry name" value="CHROMOSOME 21, WHOLE GENOME SHOTGUN SEQUENCE"/>
    <property type="match status" value="1"/>
</dbReference>
<sequence>MSRLVKVLGTGIGLASEAIYASRERSSSNRASLSRNASDCPEYVEVDEDTADELVRSGKAERVDTDDEKKSKAREAGYDLYRPSSENDWRDRGLAEDEAAWELDDMAEEVKPPTYEASQATAMTPTSEEPEEIKVKKQQKMVQRLVQMAGPPPQPSGRIPCPVIIPQRRPGKKDRGFVRAYAPVLDNCGISQDVFIQFISDFDKASKASPWLDVVFIAAGIAGFAPSIAAQVVSLVAQVTAGTARELQSRHRQNSFLDRVNQELLMPRGLFALVMAFKEDIPGQQSGLLGMLSQKLGKSLFSSETLDLNQTIVKYSASDPAMSKLKKGMNDMRLTSGNTYGQLQLPEAAPLVYPDLDRVAAQALEGNDQGKGKQPTNTREKLRSAGSWVQDYFDRRGQALYEAEHQGSALAVPTSERPAFKSRFSDPNHPANNGSLTSLITGGAISQSPRKMLKNAVQSQQGDLCGNRGDGRGILARGASRPRKAQGSRGGSGGRPIKKIFQQDVLYLMVVNLPTDEEIKASVAQLEQVAGQVIRV</sequence>